<evidence type="ECO:0000256" key="3">
    <source>
        <dbReference type="PIRSR" id="PIRSR607837-1"/>
    </source>
</evidence>
<dbReference type="STRING" id="683125.SAMN05660206_110117"/>
<keyword evidence="5" id="KW-1185">Reference proteome</keyword>
<dbReference type="Proteomes" id="UP000198785">
    <property type="component" value="Unassembled WGS sequence"/>
</dbReference>
<evidence type="ECO:0000256" key="1">
    <source>
        <dbReference type="ARBA" id="ARBA00008635"/>
    </source>
</evidence>
<evidence type="ECO:0000313" key="5">
    <source>
        <dbReference type="Proteomes" id="UP000198785"/>
    </source>
</evidence>
<dbReference type="Gene3D" id="1.20.120.450">
    <property type="entry name" value="dinb family like domain"/>
    <property type="match status" value="1"/>
</dbReference>
<dbReference type="InterPro" id="IPR007837">
    <property type="entry name" value="DinB"/>
</dbReference>
<dbReference type="Pfam" id="PF05163">
    <property type="entry name" value="DinB"/>
    <property type="match status" value="1"/>
</dbReference>
<dbReference type="RefSeq" id="WP_093366781.1">
    <property type="nucleotide sequence ID" value="NZ_FOZZ01000010.1"/>
</dbReference>
<organism evidence="4 5">
    <name type="scientific">Sphingobacterium wenxiniae</name>
    <dbReference type="NCBI Taxonomy" id="683125"/>
    <lineage>
        <taxon>Bacteria</taxon>
        <taxon>Pseudomonadati</taxon>
        <taxon>Bacteroidota</taxon>
        <taxon>Sphingobacteriia</taxon>
        <taxon>Sphingobacteriales</taxon>
        <taxon>Sphingobacteriaceae</taxon>
        <taxon>Sphingobacterium</taxon>
    </lineage>
</organism>
<name>A0A1I6UXY0_9SPHI</name>
<dbReference type="AlphaFoldDB" id="A0A1I6UXY0"/>
<feature type="binding site" evidence="3">
    <location>
        <position position="63"/>
    </location>
    <ligand>
        <name>a divalent metal cation</name>
        <dbReference type="ChEBI" id="CHEBI:60240"/>
    </ligand>
</feature>
<dbReference type="SUPFAM" id="SSF109854">
    <property type="entry name" value="DinB/YfiT-like putative metalloenzymes"/>
    <property type="match status" value="1"/>
</dbReference>
<evidence type="ECO:0000256" key="2">
    <source>
        <dbReference type="ARBA" id="ARBA00022723"/>
    </source>
</evidence>
<evidence type="ECO:0000313" key="4">
    <source>
        <dbReference type="EMBL" id="SFT06282.1"/>
    </source>
</evidence>
<comment type="similarity">
    <text evidence="1">Belongs to the DinB family.</text>
</comment>
<feature type="binding site" evidence="3">
    <location>
        <position position="148"/>
    </location>
    <ligand>
        <name>a divalent metal cation</name>
        <dbReference type="ChEBI" id="CHEBI:60240"/>
    </ligand>
</feature>
<proteinExistence type="inferred from homology"/>
<dbReference type="EMBL" id="FOZZ01000010">
    <property type="protein sequence ID" value="SFT06282.1"/>
    <property type="molecule type" value="Genomic_DNA"/>
</dbReference>
<dbReference type="GO" id="GO:0046872">
    <property type="term" value="F:metal ion binding"/>
    <property type="evidence" value="ECO:0007669"/>
    <property type="project" value="UniProtKB-KW"/>
</dbReference>
<protein>
    <submittedName>
        <fullName evidence="4">Uncharacterized damage-inducible protein DinB (Forms a four-helix bundle)</fullName>
    </submittedName>
</protein>
<accession>A0A1I6UXY0</accession>
<dbReference type="OrthoDB" id="9811413at2"/>
<gene>
    <name evidence="4" type="ORF">SAMN05660206_110117</name>
</gene>
<sequence length="181" mass="20926">MENKATIQEFNRFLNIHEQLYLQTLELLKDVPDEVFKSTPIDSEVMYLGTRVNTINIGGLIRHFVLAEIHWFQAMKEGENGLAIPKPDNASLLENIADGQELVEKYKDVFAKGFEILKSYTEEDLNKTVSFMGRKYTVMAFLWITFGHHSYHLGQVDMLMRQNGIYPAEYMEWPNTSTLIG</sequence>
<keyword evidence="2 3" id="KW-0479">Metal-binding</keyword>
<feature type="binding site" evidence="3">
    <location>
        <position position="152"/>
    </location>
    <ligand>
        <name>a divalent metal cation</name>
        <dbReference type="ChEBI" id="CHEBI:60240"/>
    </ligand>
</feature>
<reference evidence="4 5" key="1">
    <citation type="submission" date="2016-10" db="EMBL/GenBank/DDBJ databases">
        <authorList>
            <person name="de Groot N.N."/>
        </authorList>
    </citation>
    <scope>NUCLEOTIDE SEQUENCE [LARGE SCALE GENOMIC DNA]</scope>
    <source>
        <strain evidence="4 5">DSM 22789</strain>
    </source>
</reference>
<dbReference type="InterPro" id="IPR034660">
    <property type="entry name" value="DinB/YfiT-like"/>
</dbReference>